<dbReference type="Pfam" id="PF12697">
    <property type="entry name" value="Abhydrolase_6"/>
    <property type="match status" value="1"/>
</dbReference>
<sequence>MTKPAIVVVHGALGSAAQMQPVADALSALGEVHTIEFPGHGETPPGEVVPFAMYSLIDALRAGIASRRLRQPLVFGYSMGGYVALLLESLSPGTLGGIVTLGTKIEWTPEVAAGAIARLDASVLRTKVPVFAEQLRVRHANAGGWEQVLTSTAALLGALGQRPRLTAQTLAAVTIPVRVAAGSRDDTLADGEAARLGALLPNATYTSLPDVPHPIERVPTALVVELVGGLLRDFPRS</sequence>
<evidence type="ECO:0000313" key="3">
    <source>
        <dbReference type="Proteomes" id="UP000500938"/>
    </source>
</evidence>
<dbReference type="RefSeq" id="WP_171225159.1">
    <property type="nucleotide sequence ID" value="NZ_CP053085.1"/>
</dbReference>
<gene>
    <name evidence="2" type="ORF">HKW67_09495</name>
</gene>
<evidence type="ECO:0000313" key="2">
    <source>
        <dbReference type="EMBL" id="QJR35728.1"/>
    </source>
</evidence>
<reference evidence="2 3" key="1">
    <citation type="submission" date="2020-05" db="EMBL/GenBank/DDBJ databases">
        <title>Complete genome sequence of Gemmatimonas greenlandica TET16.</title>
        <authorList>
            <person name="Zeng Y."/>
        </authorList>
    </citation>
    <scope>NUCLEOTIDE SEQUENCE [LARGE SCALE GENOMIC DNA]</scope>
    <source>
        <strain evidence="2 3">TET16</strain>
    </source>
</reference>
<accession>A0A6M4IP63</accession>
<evidence type="ECO:0000259" key="1">
    <source>
        <dbReference type="Pfam" id="PF12697"/>
    </source>
</evidence>
<feature type="domain" description="AB hydrolase-1" evidence="1">
    <location>
        <begin position="6"/>
        <end position="223"/>
    </location>
</feature>
<organism evidence="2 3">
    <name type="scientific">Gemmatimonas groenlandica</name>
    <dbReference type="NCBI Taxonomy" id="2732249"/>
    <lineage>
        <taxon>Bacteria</taxon>
        <taxon>Pseudomonadati</taxon>
        <taxon>Gemmatimonadota</taxon>
        <taxon>Gemmatimonadia</taxon>
        <taxon>Gemmatimonadales</taxon>
        <taxon>Gemmatimonadaceae</taxon>
        <taxon>Gemmatimonas</taxon>
    </lineage>
</organism>
<dbReference type="InterPro" id="IPR029058">
    <property type="entry name" value="AB_hydrolase_fold"/>
</dbReference>
<name>A0A6M4IP63_9BACT</name>
<dbReference type="InterPro" id="IPR000073">
    <property type="entry name" value="AB_hydrolase_1"/>
</dbReference>
<dbReference type="InterPro" id="IPR050266">
    <property type="entry name" value="AB_hydrolase_sf"/>
</dbReference>
<keyword evidence="2" id="KW-0378">Hydrolase</keyword>
<dbReference type="Gene3D" id="3.40.50.1820">
    <property type="entry name" value="alpha/beta hydrolase"/>
    <property type="match status" value="1"/>
</dbReference>
<dbReference type="Proteomes" id="UP000500938">
    <property type="component" value="Chromosome"/>
</dbReference>
<dbReference type="EMBL" id="CP053085">
    <property type="protein sequence ID" value="QJR35728.1"/>
    <property type="molecule type" value="Genomic_DNA"/>
</dbReference>
<dbReference type="GO" id="GO:0016020">
    <property type="term" value="C:membrane"/>
    <property type="evidence" value="ECO:0007669"/>
    <property type="project" value="TreeGrafter"/>
</dbReference>
<proteinExistence type="predicted"/>
<keyword evidence="3" id="KW-1185">Reference proteome</keyword>
<dbReference type="PANTHER" id="PTHR43798:SF20">
    <property type="entry name" value="2-SUCCINYL-6-HYDROXY-2,4-CYCLOHEXADIENE-1-CARBOXYLATE SYNTHASE-RELATED"/>
    <property type="match status" value="1"/>
</dbReference>
<dbReference type="SUPFAM" id="SSF53474">
    <property type="entry name" value="alpha/beta-Hydrolases"/>
    <property type="match status" value="1"/>
</dbReference>
<dbReference type="GO" id="GO:0016787">
    <property type="term" value="F:hydrolase activity"/>
    <property type="evidence" value="ECO:0007669"/>
    <property type="project" value="UniProtKB-KW"/>
</dbReference>
<dbReference type="AlphaFoldDB" id="A0A6M4IP63"/>
<dbReference type="PANTHER" id="PTHR43798">
    <property type="entry name" value="MONOACYLGLYCEROL LIPASE"/>
    <property type="match status" value="1"/>
</dbReference>
<dbReference type="KEGG" id="ggr:HKW67_09495"/>
<protein>
    <submittedName>
        <fullName evidence="2">Alpha/beta fold hydrolase</fullName>
    </submittedName>
</protein>